<sequence>MRSIYVAGLGRGDGRQIVELGLMELLTRRVGRAGVFRPISRDGEDRTLELLTARYRPAVSAVGMTAAAAAEVYARHGAEELVSRLVGHFHTLEPECDALLVLGASFDTEVLPPATAFNARLAAEFGAPVIVVVGAHGDRADEAEMEMRTAHQVFSELGGTVLAVVANRVPEGVTVRPGLPVPCYAIPEHPSLSAPTVGQVMRAVDAEHVQGDEDGLRRDVFGFVFGGAMLPLFLEHLADGALTITPGDRADLLLASAAAEAAGTARPSGVVLTLGEKPTEAVKALTAGLAPGLPVLSAAADSFTVATVLAGLEGRLTADNPRKIDTALGHFEAHVDTADLADRIELARSERITPMMFEHTLLERARADRRHIVLPEGEEDRVLQAADVLLRRGIVDITLLGREEAVRRRIGALGLDLSGVTVVDPLTSPLREPFAEEYAALRAHKGMTLERARDVVGDVNFFGTMMLHRGMVDGMVSGAAHTTAATILPAFQIIRTVPGTSIVSSVFFMCLADRVLVYGDCAINPDPDAGQLADIAISSARTARRFGVEPRVAMLSYSTGASGRGADVDKVREATALVASRAPDLLVEGPIQYDAAVDPRVAAAKLPGSEVAGQATVLIFPDLNTGNNTYKAVQRSAGAVAIGPVLQGLRKPVNDLSRGALVADIVSTVAITAIQAQEGAGQAREGAGQGVAGRTAGR</sequence>
<gene>
    <name evidence="16" type="primary">pta</name>
    <name evidence="16" type="ORF">GCM10010140_37230</name>
</gene>
<dbReference type="NCBIfam" id="TIGR00651">
    <property type="entry name" value="pta"/>
    <property type="match status" value="1"/>
</dbReference>
<keyword evidence="8 13" id="KW-0963">Cytoplasm</keyword>
<evidence type="ECO:0000256" key="10">
    <source>
        <dbReference type="ARBA" id="ARBA00023315"/>
    </source>
</evidence>
<feature type="domain" description="Phosphate acetyl/butaryl transferase" evidence="14">
    <location>
        <begin position="356"/>
        <end position="673"/>
    </location>
</feature>
<dbReference type="RefSeq" id="WP_189247722.1">
    <property type="nucleotide sequence ID" value="NZ_BMQJ01000008.1"/>
</dbReference>
<dbReference type="InterPro" id="IPR050500">
    <property type="entry name" value="Phos_Acetyltrans/Butyryltrans"/>
</dbReference>
<evidence type="ECO:0000256" key="11">
    <source>
        <dbReference type="ARBA" id="ARBA00031108"/>
    </source>
</evidence>
<name>A0ABQ2QYJ1_9ACTN</name>
<evidence type="ECO:0000259" key="15">
    <source>
        <dbReference type="Pfam" id="PF07085"/>
    </source>
</evidence>
<accession>A0ABQ2QYJ1</accession>
<evidence type="ECO:0000256" key="7">
    <source>
        <dbReference type="ARBA" id="ARBA00021528"/>
    </source>
</evidence>
<dbReference type="PANTHER" id="PTHR43356:SF3">
    <property type="entry name" value="PHOSPHATE ACETYLTRANSFERASE"/>
    <property type="match status" value="1"/>
</dbReference>
<dbReference type="InterPro" id="IPR010766">
    <property type="entry name" value="DRTGG"/>
</dbReference>
<dbReference type="SUPFAM" id="SSF52540">
    <property type="entry name" value="P-loop containing nucleoside triphosphate hydrolases"/>
    <property type="match status" value="1"/>
</dbReference>
<evidence type="ECO:0000256" key="8">
    <source>
        <dbReference type="ARBA" id="ARBA00022490"/>
    </source>
</evidence>
<evidence type="ECO:0000256" key="9">
    <source>
        <dbReference type="ARBA" id="ARBA00022679"/>
    </source>
</evidence>
<protein>
    <recommendedName>
        <fullName evidence="7 13">Phosphate acetyltransferase</fullName>
        <ecNumber evidence="6 13">2.3.1.8</ecNumber>
    </recommendedName>
    <alternativeName>
        <fullName evidence="11 13">Phosphotransacetylase</fullName>
    </alternativeName>
</protein>
<feature type="domain" description="DRTGG" evidence="15">
    <location>
        <begin position="199"/>
        <end position="309"/>
    </location>
</feature>
<evidence type="ECO:0000259" key="14">
    <source>
        <dbReference type="Pfam" id="PF01515"/>
    </source>
</evidence>
<evidence type="ECO:0000256" key="4">
    <source>
        <dbReference type="ARBA" id="ARBA00008756"/>
    </source>
</evidence>
<comment type="domain">
    <text evidence="13">The N-terminal region seems to be important for proper quaternary structure. The C-terminal region contains the substrate-binding site.</text>
</comment>
<dbReference type="InterPro" id="IPR004614">
    <property type="entry name" value="P_AcTrfase"/>
</dbReference>
<dbReference type="Gene3D" id="3.40.50.10950">
    <property type="match status" value="1"/>
</dbReference>
<comment type="caution">
    <text evidence="16">The sequence shown here is derived from an EMBL/GenBank/DDBJ whole genome shotgun (WGS) entry which is preliminary data.</text>
</comment>
<evidence type="ECO:0000313" key="16">
    <source>
        <dbReference type="EMBL" id="GGQ03442.1"/>
    </source>
</evidence>
<evidence type="ECO:0000256" key="1">
    <source>
        <dbReference type="ARBA" id="ARBA00000705"/>
    </source>
</evidence>
<evidence type="ECO:0000256" key="12">
    <source>
        <dbReference type="ARBA" id="ARBA00049955"/>
    </source>
</evidence>
<keyword evidence="17" id="KW-1185">Reference proteome</keyword>
<organism evidence="16 17">
    <name type="scientific">Streptosporangium pseudovulgare</name>
    <dbReference type="NCBI Taxonomy" id="35765"/>
    <lineage>
        <taxon>Bacteria</taxon>
        <taxon>Bacillati</taxon>
        <taxon>Actinomycetota</taxon>
        <taxon>Actinomycetes</taxon>
        <taxon>Streptosporangiales</taxon>
        <taxon>Streptosporangiaceae</taxon>
        <taxon>Streptosporangium</taxon>
    </lineage>
</organism>
<keyword evidence="10 13" id="KW-0012">Acyltransferase</keyword>
<dbReference type="Pfam" id="PF01515">
    <property type="entry name" value="PTA_PTB"/>
    <property type="match status" value="1"/>
</dbReference>
<reference evidence="17" key="1">
    <citation type="journal article" date="2019" name="Int. J. Syst. Evol. Microbiol.">
        <title>The Global Catalogue of Microorganisms (GCM) 10K type strain sequencing project: providing services to taxonomists for standard genome sequencing and annotation.</title>
        <authorList>
            <consortium name="The Broad Institute Genomics Platform"/>
            <consortium name="The Broad Institute Genome Sequencing Center for Infectious Disease"/>
            <person name="Wu L."/>
            <person name="Ma J."/>
        </authorList>
    </citation>
    <scope>NUCLEOTIDE SEQUENCE [LARGE SCALE GENOMIC DNA]</scope>
    <source>
        <strain evidence="17">JCM 3115</strain>
    </source>
</reference>
<dbReference type="NCBIfam" id="NF007233">
    <property type="entry name" value="PRK09653.1"/>
    <property type="match status" value="1"/>
</dbReference>
<dbReference type="Gene3D" id="3.40.50.300">
    <property type="entry name" value="P-loop containing nucleotide triphosphate hydrolases"/>
    <property type="match status" value="1"/>
</dbReference>
<dbReference type="InterPro" id="IPR042113">
    <property type="entry name" value="P_AcTrfase_dom1"/>
</dbReference>
<dbReference type="NCBIfam" id="NF004167">
    <property type="entry name" value="PRK05632.1"/>
    <property type="match status" value="1"/>
</dbReference>
<dbReference type="Gene3D" id="3.40.1390.20">
    <property type="entry name" value="HprK N-terminal domain-like"/>
    <property type="match status" value="1"/>
</dbReference>
<comment type="subcellular location">
    <subcellularLocation>
        <location evidence="2 13">Cytoplasm</location>
    </subcellularLocation>
</comment>
<dbReference type="Pfam" id="PF13500">
    <property type="entry name" value="AAA_26"/>
    <property type="match status" value="1"/>
</dbReference>
<dbReference type="Pfam" id="PF07085">
    <property type="entry name" value="DRTGG"/>
    <property type="match status" value="1"/>
</dbReference>
<evidence type="ECO:0000256" key="5">
    <source>
        <dbReference type="ARBA" id="ARBA00009786"/>
    </source>
</evidence>
<dbReference type="InterPro" id="IPR027417">
    <property type="entry name" value="P-loop_NTPase"/>
</dbReference>
<dbReference type="InterPro" id="IPR016475">
    <property type="entry name" value="P-Actrans_bac"/>
</dbReference>
<dbReference type="PIRSF" id="PIRSF006107">
    <property type="entry name" value="PhpActrans_proteobac"/>
    <property type="match status" value="1"/>
</dbReference>
<dbReference type="InterPro" id="IPR028979">
    <property type="entry name" value="Ser_kin/Pase_Hpr-like_N_sf"/>
</dbReference>
<dbReference type="EC" id="2.3.1.8" evidence="6 13"/>
<dbReference type="EMBL" id="BMQJ01000008">
    <property type="protein sequence ID" value="GGQ03442.1"/>
    <property type="molecule type" value="Genomic_DNA"/>
</dbReference>
<dbReference type="SUPFAM" id="SSF75138">
    <property type="entry name" value="HprK N-terminal domain-like"/>
    <property type="match status" value="1"/>
</dbReference>
<evidence type="ECO:0000256" key="3">
    <source>
        <dbReference type="ARBA" id="ARBA00004989"/>
    </source>
</evidence>
<dbReference type="Proteomes" id="UP000611554">
    <property type="component" value="Unassembled WGS sequence"/>
</dbReference>
<comment type="function">
    <text evidence="12 13">Involved in acetate metabolism.</text>
</comment>
<comment type="pathway">
    <text evidence="3 13">Metabolic intermediate biosynthesis; acetyl-CoA biosynthesis; acetyl-CoA from acetate: step 2/2.</text>
</comment>
<dbReference type="PANTHER" id="PTHR43356">
    <property type="entry name" value="PHOSPHATE ACETYLTRANSFERASE"/>
    <property type="match status" value="1"/>
</dbReference>
<dbReference type="InterPro" id="IPR002505">
    <property type="entry name" value="PTA_PTB"/>
</dbReference>
<evidence type="ECO:0000313" key="17">
    <source>
        <dbReference type="Proteomes" id="UP000611554"/>
    </source>
</evidence>
<keyword evidence="9 13" id="KW-0808">Transferase</keyword>
<proteinExistence type="inferred from homology"/>
<evidence type="ECO:0000256" key="13">
    <source>
        <dbReference type="PIRNR" id="PIRNR006107"/>
    </source>
</evidence>
<evidence type="ECO:0000256" key="2">
    <source>
        <dbReference type="ARBA" id="ARBA00004496"/>
    </source>
</evidence>
<comment type="similarity">
    <text evidence="5 13">In the N-terminal section; belongs to the CobB/CobQ family.</text>
</comment>
<comment type="catalytic activity">
    <reaction evidence="1 13">
        <text>acetyl-CoA + phosphate = acetyl phosphate + CoA</text>
        <dbReference type="Rhea" id="RHEA:19521"/>
        <dbReference type="ChEBI" id="CHEBI:22191"/>
        <dbReference type="ChEBI" id="CHEBI:43474"/>
        <dbReference type="ChEBI" id="CHEBI:57287"/>
        <dbReference type="ChEBI" id="CHEBI:57288"/>
        <dbReference type="EC" id="2.3.1.8"/>
    </reaction>
</comment>
<evidence type="ECO:0000256" key="6">
    <source>
        <dbReference type="ARBA" id="ARBA00012707"/>
    </source>
</evidence>
<dbReference type="Gene3D" id="3.40.50.10750">
    <property type="entry name" value="Isocitrate/Isopropylmalate dehydrogenase-like"/>
    <property type="match status" value="1"/>
</dbReference>
<dbReference type="SUPFAM" id="SSF53659">
    <property type="entry name" value="Isocitrate/Isopropylmalate dehydrogenase-like"/>
    <property type="match status" value="1"/>
</dbReference>
<dbReference type="InterPro" id="IPR042112">
    <property type="entry name" value="P_AcTrfase_dom2"/>
</dbReference>
<comment type="similarity">
    <text evidence="4 13">In the C-terminal section; belongs to the phosphate acetyltransferase and butyryltransferase family.</text>
</comment>